<dbReference type="SUPFAM" id="SSF54909">
    <property type="entry name" value="Dimeric alpha+beta barrel"/>
    <property type="match status" value="1"/>
</dbReference>
<evidence type="ECO:0000313" key="2">
    <source>
        <dbReference type="Proteomes" id="UP000011669"/>
    </source>
</evidence>
<evidence type="ECO:0000313" key="1">
    <source>
        <dbReference type="EMBL" id="EMA45314.1"/>
    </source>
</evidence>
<dbReference type="InParanoid" id="M0MKP6"/>
<reference evidence="1 2" key="1">
    <citation type="journal article" date="2014" name="PLoS Genet.">
        <title>Phylogenetically driven sequencing of extremely halophilic archaea reveals strategies for static and dynamic osmo-response.</title>
        <authorList>
            <person name="Becker E.A."/>
            <person name="Seitzer P.M."/>
            <person name="Tritt A."/>
            <person name="Larsen D."/>
            <person name="Krusor M."/>
            <person name="Yao A.I."/>
            <person name="Wu D."/>
            <person name="Madern D."/>
            <person name="Eisen J.A."/>
            <person name="Darling A.E."/>
            <person name="Facciotti M.T."/>
        </authorList>
    </citation>
    <scope>NUCLEOTIDE SEQUENCE [LARGE SCALE GENOMIC DNA]</scope>
    <source>
        <strain evidence="1 2">DSM 5350</strain>
    </source>
</reference>
<dbReference type="STRING" id="1227455.C449_06805"/>
<gene>
    <name evidence="1" type="ORF">C449_06805</name>
</gene>
<dbReference type="InterPro" id="IPR011008">
    <property type="entry name" value="Dimeric_a/b-barrel"/>
</dbReference>
<comment type="caution">
    <text evidence="1">The sequence shown here is derived from an EMBL/GenBank/DDBJ whole genome shotgun (WGS) entry which is preliminary data.</text>
</comment>
<dbReference type="AlphaFoldDB" id="M0MKP6"/>
<dbReference type="EMBL" id="AOMD01000018">
    <property type="protein sequence ID" value="EMA45314.1"/>
    <property type="molecule type" value="Genomic_DNA"/>
</dbReference>
<dbReference type="PATRIC" id="fig|1227455.4.peg.1386"/>
<protein>
    <recommendedName>
        <fullName evidence="3">ABM domain-containing protein</fullName>
    </recommendedName>
</protein>
<keyword evidence="2" id="KW-1185">Reference proteome</keyword>
<proteinExistence type="predicted"/>
<dbReference type="Proteomes" id="UP000011669">
    <property type="component" value="Unassembled WGS sequence"/>
</dbReference>
<sequence length="118" mass="13500">MVTMSRVVSVHEYTLAAGVDSAAFERAVAEAERRGLFDLPGLVEYRFLEGLRGDHRDSYAALWIYESREAWEELWGAPGAPIEADEYPERWLTWENELLAPLLDCDPDDIAFTSYEEL</sequence>
<organism evidence="1 2">
    <name type="scientific">Halococcus saccharolyticus DSM 5350</name>
    <dbReference type="NCBI Taxonomy" id="1227455"/>
    <lineage>
        <taxon>Archaea</taxon>
        <taxon>Methanobacteriati</taxon>
        <taxon>Methanobacteriota</taxon>
        <taxon>Stenosarchaea group</taxon>
        <taxon>Halobacteria</taxon>
        <taxon>Halobacteriales</taxon>
        <taxon>Halococcaceae</taxon>
        <taxon>Halococcus</taxon>
    </lineage>
</organism>
<evidence type="ECO:0008006" key="3">
    <source>
        <dbReference type="Google" id="ProtNLM"/>
    </source>
</evidence>
<name>M0MKP6_9EURY</name>
<accession>M0MKP6</accession>